<comment type="caution">
    <text evidence="2">The sequence shown here is derived from an EMBL/GenBank/DDBJ whole genome shotgun (WGS) entry which is preliminary data.</text>
</comment>
<feature type="transmembrane region" description="Helical" evidence="1">
    <location>
        <begin position="7"/>
        <end position="25"/>
    </location>
</feature>
<keyword evidence="1" id="KW-1133">Transmembrane helix</keyword>
<dbReference type="AlphaFoldDB" id="A0A0P9CRZ4"/>
<protein>
    <submittedName>
        <fullName evidence="2">Uncharacterized protein</fullName>
    </submittedName>
</protein>
<reference evidence="2 3" key="1">
    <citation type="submission" date="2015-09" db="EMBL/GenBank/DDBJ databases">
        <title>Draft genome sequence of Alicyclobacillus ferrooxydans DSM 22381.</title>
        <authorList>
            <person name="Hemp J."/>
        </authorList>
    </citation>
    <scope>NUCLEOTIDE SEQUENCE [LARGE SCALE GENOMIC DNA]</scope>
    <source>
        <strain evidence="2 3">TC-34</strain>
    </source>
</reference>
<keyword evidence="1" id="KW-0472">Membrane</keyword>
<proteinExistence type="predicted"/>
<sequence length="121" mass="13932">MWNSNRIVILVAMVGYFQITLGQAWHSTPDGWHLVNTSDDWGGLFAEKATQYFAAPWVLMAPALFVAWTVFAMNLVLESIRRTLRSVPRRPKGLSRGLMYRCLMLSEEHHMQKFFQDQVSG</sequence>
<keyword evidence="1" id="KW-0812">Transmembrane</keyword>
<keyword evidence="3" id="KW-1185">Reference proteome</keyword>
<dbReference type="Proteomes" id="UP000050482">
    <property type="component" value="Unassembled WGS sequence"/>
</dbReference>
<evidence type="ECO:0000313" key="2">
    <source>
        <dbReference type="EMBL" id="KPV42328.1"/>
    </source>
</evidence>
<name>A0A0P9CRZ4_9BACL</name>
<dbReference type="EMBL" id="LJCO01000079">
    <property type="protein sequence ID" value="KPV42328.1"/>
    <property type="molecule type" value="Genomic_DNA"/>
</dbReference>
<dbReference type="PATRIC" id="fig|471514.4.peg.4675"/>
<gene>
    <name evidence="2" type="ORF">AN477_18725</name>
</gene>
<evidence type="ECO:0000313" key="3">
    <source>
        <dbReference type="Proteomes" id="UP000050482"/>
    </source>
</evidence>
<feature type="transmembrane region" description="Helical" evidence="1">
    <location>
        <begin position="54"/>
        <end position="77"/>
    </location>
</feature>
<organism evidence="2 3">
    <name type="scientific">Alicyclobacillus ferrooxydans</name>
    <dbReference type="NCBI Taxonomy" id="471514"/>
    <lineage>
        <taxon>Bacteria</taxon>
        <taxon>Bacillati</taxon>
        <taxon>Bacillota</taxon>
        <taxon>Bacilli</taxon>
        <taxon>Bacillales</taxon>
        <taxon>Alicyclobacillaceae</taxon>
        <taxon>Alicyclobacillus</taxon>
    </lineage>
</organism>
<accession>A0A0P9CRZ4</accession>
<evidence type="ECO:0000256" key="1">
    <source>
        <dbReference type="SAM" id="Phobius"/>
    </source>
</evidence>